<dbReference type="PANTHER" id="PTHR13439">
    <property type="entry name" value="CT120 PROTEIN"/>
    <property type="match status" value="1"/>
</dbReference>
<keyword evidence="3 6" id="KW-1133">Transmembrane helix</keyword>
<comment type="subcellular location">
    <subcellularLocation>
        <location evidence="1">Membrane</location>
        <topology evidence="1">Multi-pass membrane protein</topology>
    </subcellularLocation>
</comment>
<evidence type="ECO:0000313" key="9">
    <source>
        <dbReference type="Proteomes" id="UP000597762"/>
    </source>
</evidence>
<keyword evidence="4 5" id="KW-0472">Membrane</keyword>
<accession>A0A812CVQ4</accession>
<evidence type="ECO:0000313" key="8">
    <source>
        <dbReference type="EMBL" id="CAE1278160.1"/>
    </source>
</evidence>
<dbReference type="GO" id="GO:0055088">
    <property type="term" value="P:lipid homeostasis"/>
    <property type="evidence" value="ECO:0007669"/>
    <property type="project" value="TreeGrafter"/>
</dbReference>
<dbReference type="AlphaFoldDB" id="A0A812CVQ4"/>
<protein>
    <recommendedName>
        <fullName evidence="7">TLC domain-containing protein</fullName>
    </recommendedName>
</protein>
<feature type="transmembrane region" description="Helical" evidence="6">
    <location>
        <begin position="12"/>
        <end position="29"/>
    </location>
</feature>
<evidence type="ECO:0000256" key="4">
    <source>
        <dbReference type="ARBA" id="ARBA00023136"/>
    </source>
</evidence>
<sequence>MTTTGVLDTTYLPVAFGSFVAFMIIYKYASPKLSSLICPKYQHLSEQQQINWNTRTMSSIHSVIMGYICIYTMLYDPDVRKDPICSSTLSPFLFSLSDTIVMAVHYKKIGEPFYFLHHASAAYAFFYVSMFGVLPYFSNYRLLSEISTPLVNQR</sequence>
<organism evidence="8 9">
    <name type="scientific">Acanthosepion pharaonis</name>
    <name type="common">Pharaoh cuttlefish</name>
    <name type="synonym">Sepia pharaonis</name>
    <dbReference type="NCBI Taxonomy" id="158019"/>
    <lineage>
        <taxon>Eukaryota</taxon>
        <taxon>Metazoa</taxon>
        <taxon>Spiralia</taxon>
        <taxon>Lophotrochozoa</taxon>
        <taxon>Mollusca</taxon>
        <taxon>Cephalopoda</taxon>
        <taxon>Coleoidea</taxon>
        <taxon>Decapodiformes</taxon>
        <taxon>Sepiida</taxon>
        <taxon>Sepiina</taxon>
        <taxon>Sepiidae</taxon>
        <taxon>Acanthosepion</taxon>
    </lineage>
</organism>
<evidence type="ECO:0000256" key="3">
    <source>
        <dbReference type="ARBA" id="ARBA00022989"/>
    </source>
</evidence>
<dbReference type="InterPro" id="IPR006634">
    <property type="entry name" value="TLC-dom"/>
</dbReference>
<evidence type="ECO:0000256" key="1">
    <source>
        <dbReference type="ARBA" id="ARBA00004141"/>
    </source>
</evidence>
<feature type="transmembrane region" description="Helical" evidence="6">
    <location>
        <begin position="113"/>
        <end position="137"/>
    </location>
</feature>
<evidence type="ECO:0000256" key="5">
    <source>
        <dbReference type="PROSITE-ProRule" id="PRU00205"/>
    </source>
</evidence>
<reference evidence="8" key="1">
    <citation type="submission" date="2021-01" db="EMBL/GenBank/DDBJ databases">
        <authorList>
            <person name="Li R."/>
            <person name="Bekaert M."/>
        </authorList>
    </citation>
    <scope>NUCLEOTIDE SEQUENCE</scope>
    <source>
        <strain evidence="8">Farmed</strain>
    </source>
</reference>
<dbReference type="Pfam" id="PF03798">
    <property type="entry name" value="TRAM_LAG1_CLN8"/>
    <property type="match status" value="1"/>
</dbReference>
<dbReference type="GO" id="GO:0005783">
    <property type="term" value="C:endoplasmic reticulum"/>
    <property type="evidence" value="ECO:0007669"/>
    <property type="project" value="TreeGrafter"/>
</dbReference>
<keyword evidence="9" id="KW-1185">Reference proteome</keyword>
<dbReference type="GO" id="GO:0016020">
    <property type="term" value="C:membrane"/>
    <property type="evidence" value="ECO:0007669"/>
    <property type="project" value="UniProtKB-SubCell"/>
</dbReference>
<name>A0A812CVQ4_ACAPH</name>
<evidence type="ECO:0000256" key="2">
    <source>
        <dbReference type="ARBA" id="ARBA00022692"/>
    </source>
</evidence>
<dbReference type="Proteomes" id="UP000597762">
    <property type="component" value="Unassembled WGS sequence"/>
</dbReference>
<dbReference type="PANTHER" id="PTHR13439:SF0">
    <property type="entry name" value="TOPOISOMERASE I DAMAGE AFFECTED PROTEIN 4"/>
    <property type="match status" value="1"/>
</dbReference>
<feature type="transmembrane region" description="Helical" evidence="6">
    <location>
        <begin position="50"/>
        <end position="74"/>
    </location>
</feature>
<keyword evidence="2 5" id="KW-0812">Transmembrane</keyword>
<dbReference type="OrthoDB" id="10266980at2759"/>
<gene>
    <name evidence="8" type="ORF">SPHA_41093</name>
</gene>
<evidence type="ECO:0000256" key="6">
    <source>
        <dbReference type="SAM" id="Phobius"/>
    </source>
</evidence>
<comment type="caution">
    <text evidence="8">The sequence shown here is derived from an EMBL/GenBank/DDBJ whole genome shotgun (WGS) entry which is preliminary data.</text>
</comment>
<dbReference type="EMBL" id="CAHIKZ030001966">
    <property type="protein sequence ID" value="CAE1278160.1"/>
    <property type="molecule type" value="Genomic_DNA"/>
</dbReference>
<proteinExistence type="predicted"/>
<evidence type="ECO:0000259" key="7">
    <source>
        <dbReference type="PROSITE" id="PS50922"/>
    </source>
</evidence>
<dbReference type="PROSITE" id="PS50922">
    <property type="entry name" value="TLC"/>
    <property type="match status" value="1"/>
</dbReference>
<dbReference type="InterPro" id="IPR050846">
    <property type="entry name" value="TLCD"/>
</dbReference>
<feature type="domain" description="TLC" evidence="7">
    <location>
        <begin position="47"/>
        <end position="154"/>
    </location>
</feature>